<evidence type="ECO:0000256" key="1">
    <source>
        <dbReference type="SAM" id="SignalP"/>
    </source>
</evidence>
<proteinExistence type="predicted"/>
<protein>
    <recommendedName>
        <fullName evidence="4">Secreted protein</fullName>
    </recommendedName>
</protein>
<evidence type="ECO:0000313" key="2">
    <source>
        <dbReference type="EMBL" id="KUL62241.1"/>
    </source>
</evidence>
<feature type="chain" id="PRO_5038814427" description="Secreted protein" evidence="1">
    <location>
        <begin position="25"/>
        <end position="60"/>
    </location>
</feature>
<evidence type="ECO:0000313" key="3">
    <source>
        <dbReference type="Proteomes" id="UP000053413"/>
    </source>
</evidence>
<dbReference type="PROSITE" id="PS51257">
    <property type="entry name" value="PROKAR_LIPOPROTEIN"/>
    <property type="match status" value="1"/>
</dbReference>
<sequence>MRGSRFLRCGTGSWWMGSSSPCAASTCACWPDANGTSMPLSAEAVGLATISLLVLASAIV</sequence>
<dbReference type="AlphaFoldDB" id="A0A0X3WZL3"/>
<dbReference type="Proteomes" id="UP000053413">
    <property type="component" value="Unassembled WGS sequence"/>
</dbReference>
<name>A0A0X3WZL3_STRVO</name>
<comment type="caution">
    <text evidence="2">The sequence shown here is derived from an EMBL/GenBank/DDBJ whole genome shotgun (WGS) entry which is preliminary data.</text>
</comment>
<keyword evidence="1" id="KW-0732">Signal</keyword>
<organism evidence="2 3">
    <name type="scientific">Streptomyces violaceusniger</name>
    <dbReference type="NCBI Taxonomy" id="68280"/>
    <lineage>
        <taxon>Bacteria</taxon>
        <taxon>Bacillati</taxon>
        <taxon>Actinomycetota</taxon>
        <taxon>Actinomycetes</taxon>
        <taxon>Kitasatosporales</taxon>
        <taxon>Streptomycetaceae</taxon>
        <taxon>Streptomyces</taxon>
        <taxon>Streptomyces violaceusniger group</taxon>
    </lineage>
</organism>
<dbReference type="EMBL" id="LLZJ01000144">
    <property type="protein sequence ID" value="KUL62241.1"/>
    <property type="molecule type" value="Genomic_DNA"/>
</dbReference>
<feature type="signal peptide" evidence="1">
    <location>
        <begin position="1"/>
        <end position="24"/>
    </location>
</feature>
<accession>A0A0X3WZL3</accession>
<evidence type="ECO:0008006" key="4">
    <source>
        <dbReference type="Google" id="ProtNLM"/>
    </source>
</evidence>
<reference evidence="3" key="1">
    <citation type="submission" date="2015-10" db="EMBL/GenBank/DDBJ databases">
        <authorList>
            <person name="Ju K.-S."/>
            <person name="Doroghazi J.R."/>
            <person name="Metcalf W.W."/>
        </authorList>
    </citation>
    <scope>NUCLEOTIDE SEQUENCE [LARGE SCALE GENOMIC DNA]</scope>
    <source>
        <strain evidence="3">NRRL F-8817</strain>
    </source>
</reference>
<gene>
    <name evidence="2" type="ORF">ADL28_13455</name>
</gene>